<accession>X0V4X3</accession>
<feature type="non-terminal residue" evidence="2">
    <location>
        <position position="1"/>
    </location>
</feature>
<reference evidence="2" key="1">
    <citation type="journal article" date="2014" name="Front. Microbiol.">
        <title>High frequency of phylogenetically diverse reductive dehalogenase-homologous genes in deep subseafloor sedimentary metagenomes.</title>
        <authorList>
            <person name="Kawai M."/>
            <person name="Futagami T."/>
            <person name="Toyoda A."/>
            <person name="Takaki Y."/>
            <person name="Nishi S."/>
            <person name="Hori S."/>
            <person name="Arai W."/>
            <person name="Tsubouchi T."/>
            <person name="Morono Y."/>
            <person name="Uchiyama I."/>
            <person name="Ito T."/>
            <person name="Fujiyama A."/>
            <person name="Inagaki F."/>
            <person name="Takami H."/>
        </authorList>
    </citation>
    <scope>NUCLEOTIDE SEQUENCE</scope>
    <source>
        <strain evidence="2">Expedition CK06-06</strain>
    </source>
</reference>
<gene>
    <name evidence="2" type="ORF">S01H1_37637</name>
</gene>
<dbReference type="EMBL" id="BARS01023644">
    <property type="protein sequence ID" value="GAG13234.1"/>
    <property type="molecule type" value="Genomic_DNA"/>
</dbReference>
<comment type="caution">
    <text evidence="2">The sequence shown here is derived from an EMBL/GenBank/DDBJ whole genome shotgun (WGS) entry which is preliminary data.</text>
</comment>
<feature type="domain" description="Siroheme decarboxylase AsnC-like ligand binding" evidence="1">
    <location>
        <begin position="1"/>
        <end position="77"/>
    </location>
</feature>
<dbReference type="Pfam" id="PF17805">
    <property type="entry name" value="AsnC_trans_reg2"/>
    <property type="match status" value="1"/>
</dbReference>
<evidence type="ECO:0000259" key="1">
    <source>
        <dbReference type="Pfam" id="PF17805"/>
    </source>
</evidence>
<dbReference type="InterPro" id="IPR040523">
    <property type="entry name" value="AsnC_trans_reg2"/>
</dbReference>
<protein>
    <recommendedName>
        <fullName evidence="1">Siroheme decarboxylase AsnC-like ligand binding domain-containing protein</fullName>
    </recommendedName>
</protein>
<proteinExistence type="predicted"/>
<evidence type="ECO:0000313" key="2">
    <source>
        <dbReference type="EMBL" id="GAG13234.1"/>
    </source>
</evidence>
<organism evidence="2">
    <name type="scientific">marine sediment metagenome</name>
    <dbReference type="NCBI Taxonomy" id="412755"/>
    <lineage>
        <taxon>unclassified sequences</taxon>
        <taxon>metagenomes</taxon>
        <taxon>ecological metagenomes</taxon>
    </lineage>
</organism>
<name>X0V4X3_9ZZZZ</name>
<dbReference type="AlphaFoldDB" id="X0V4X3"/>
<sequence>TLAAVNVKADLVERSSEIIGRFPQVTHSYLRKDRFNIWFTIIAVDNEKIECILEQIRSSLTLEKSQVLNLPVKRLFKLNVRFNVLS</sequence>
<dbReference type="Gene3D" id="3.30.70.3460">
    <property type="match status" value="1"/>
</dbReference>